<dbReference type="Proteomes" id="UP000232722">
    <property type="component" value="Unassembled WGS sequence"/>
</dbReference>
<feature type="compositionally biased region" description="Low complexity" evidence="1">
    <location>
        <begin position="94"/>
        <end position="122"/>
    </location>
</feature>
<reference evidence="2 3" key="1">
    <citation type="submission" date="2016-04" db="EMBL/GenBank/DDBJ databases">
        <title>Genome analyses suggest a sexual origin of heterokaryosis in a supposedly ancient asexual fungus.</title>
        <authorList>
            <person name="Ropars J."/>
            <person name="Sedzielewska K."/>
            <person name="Noel J."/>
            <person name="Charron P."/>
            <person name="Farinelli L."/>
            <person name="Marton T."/>
            <person name="Kruger M."/>
            <person name="Pelin A."/>
            <person name="Brachmann A."/>
            <person name="Corradi N."/>
        </authorList>
    </citation>
    <scope>NUCLEOTIDE SEQUENCE [LARGE SCALE GENOMIC DNA]</scope>
    <source>
        <strain evidence="2 3">A5</strain>
    </source>
</reference>
<evidence type="ECO:0000313" key="3">
    <source>
        <dbReference type="Proteomes" id="UP000232722"/>
    </source>
</evidence>
<dbReference type="VEuPathDB" id="FungiDB:RhiirA1_464423"/>
<evidence type="ECO:0000313" key="2">
    <source>
        <dbReference type="EMBL" id="PKB97005.1"/>
    </source>
</evidence>
<comment type="caution">
    <text evidence="2">The sequence shown here is derived from an EMBL/GenBank/DDBJ whole genome shotgun (WGS) entry which is preliminary data.</text>
</comment>
<evidence type="ECO:0000256" key="1">
    <source>
        <dbReference type="SAM" id="MobiDB-lite"/>
    </source>
</evidence>
<dbReference type="VEuPathDB" id="FungiDB:FUN_014102"/>
<dbReference type="VEuPathDB" id="FungiDB:RhiirFUN_016983"/>
<dbReference type="EMBL" id="LLXJ01003485">
    <property type="protein sequence ID" value="PKB97005.1"/>
    <property type="molecule type" value="Genomic_DNA"/>
</dbReference>
<protein>
    <submittedName>
        <fullName evidence="2">Uncharacterized protein</fullName>
    </submittedName>
</protein>
<name>A0A2N0NR04_9GLOM</name>
<reference evidence="2 3" key="2">
    <citation type="submission" date="2017-09" db="EMBL/GenBank/DDBJ databases">
        <title>Extensive intraspecific genome diversity in a model arbuscular mycorrhizal fungus.</title>
        <authorList>
            <person name="Chen E.C."/>
            <person name="Morin E."/>
            <person name="Beaudet D."/>
            <person name="Noel J."/>
            <person name="Ndikumana S."/>
            <person name="Charron P."/>
            <person name="St-Onge C."/>
            <person name="Giorgi J."/>
            <person name="Grigoriev I.V."/>
            <person name="Roux C."/>
            <person name="Martin F.M."/>
            <person name="Corradi N."/>
        </authorList>
    </citation>
    <scope>NUCLEOTIDE SEQUENCE [LARGE SCALE GENOMIC DNA]</scope>
    <source>
        <strain evidence="2 3">A5</strain>
    </source>
</reference>
<feature type="non-terminal residue" evidence="2">
    <location>
        <position position="1"/>
    </location>
</feature>
<dbReference type="AlphaFoldDB" id="A0A2N0NR04"/>
<feature type="region of interest" description="Disordered" evidence="1">
    <location>
        <begin position="87"/>
        <end position="132"/>
    </location>
</feature>
<gene>
    <name evidence="2" type="ORF">RhiirA5_433881</name>
</gene>
<accession>A0A2N0NR04</accession>
<proteinExistence type="predicted"/>
<organism evidence="2 3">
    <name type="scientific">Rhizophagus irregularis</name>
    <dbReference type="NCBI Taxonomy" id="588596"/>
    <lineage>
        <taxon>Eukaryota</taxon>
        <taxon>Fungi</taxon>
        <taxon>Fungi incertae sedis</taxon>
        <taxon>Mucoromycota</taxon>
        <taxon>Glomeromycotina</taxon>
        <taxon>Glomeromycetes</taxon>
        <taxon>Glomerales</taxon>
        <taxon>Glomeraceae</taxon>
        <taxon>Rhizophagus</taxon>
    </lineage>
</organism>
<sequence length="183" mass="20717">STIKLISWNHNSIDINFDPQLNNESNSLANTEIANNIDLNICIISSYSITLKIDNRKEEYPLNLIGDILIAPMISSLQKLHIQDQNETPLSLRKTPSSLRKTPSSPSKTPSSPRKTPSFPRKTPSSLRKTPLSLRETIHLRRRRIRSNVINNQTTLNQIAQLPRQDDDSFVLASQVFNGSSFR</sequence>